<evidence type="ECO:0000256" key="1">
    <source>
        <dbReference type="SAM" id="MobiDB-lite"/>
    </source>
</evidence>
<reference evidence="3" key="1">
    <citation type="submission" date="2022-07" db="EMBL/GenBank/DDBJ databases">
        <title>Genome Sequence of Leucocoprinus birnbaumii.</title>
        <authorList>
            <person name="Buettner E."/>
        </authorList>
    </citation>
    <scope>NUCLEOTIDE SEQUENCE</scope>
    <source>
        <strain evidence="3">VT141</strain>
    </source>
</reference>
<protein>
    <submittedName>
        <fullName evidence="3">Uncharacterized protein</fullName>
    </submittedName>
</protein>
<accession>A0AAD5YWY6</accession>
<gene>
    <name evidence="3" type="ORF">NP233_g2851</name>
</gene>
<dbReference type="EMBL" id="JANIEX010000128">
    <property type="protein sequence ID" value="KAJ3572783.1"/>
    <property type="molecule type" value="Genomic_DNA"/>
</dbReference>
<dbReference type="AlphaFoldDB" id="A0AAD5YWY6"/>
<comment type="caution">
    <text evidence="3">The sequence shown here is derived from an EMBL/GenBank/DDBJ whole genome shotgun (WGS) entry which is preliminary data.</text>
</comment>
<organism evidence="3 4">
    <name type="scientific">Leucocoprinus birnbaumii</name>
    <dbReference type="NCBI Taxonomy" id="56174"/>
    <lineage>
        <taxon>Eukaryota</taxon>
        <taxon>Fungi</taxon>
        <taxon>Dikarya</taxon>
        <taxon>Basidiomycota</taxon>
        <taxon>Agaricomycotina</taxon>
        <taxon>Agaricomycetes</taxon>
        <taxon>Agaricomycetidae</taxon>
        <taxon>Agaricales</taxon>
        <taxon>Agaricineae</taxon>
        <taxon>Agaricaceae</taxon>
        <taxon>Leucocoprinus</taxon>
    </lineage>
</organism>
<evidence type="ECO:0000256" key="2">
    <source>
        <dbReference type="SAM" id="SignalP"/>
    </source>
</evidence>
<sequence length="241" mass="26701">MKLSTFSLIFTISSSITLVAAVPLGSAHDFAEIAERGTADFGDWHLFEREEGDIYSREPAEWQPSERDLETRGISDDLFERDFGYESSYELQERDLDSPITLVGRGGKPAPPPPKAPGRGPGSGGAEIGTALADLFIGLEKEPGLRGDFVKKLIDTTLKAKPGHQAIVCHPKHTYKFEGERGKDWDHSHAEYQKDATPGTIGYEIYWFSKGTFELQGDGGWQNWAYTGNPKKDGDKKLTYT</sequence>
<feature type="chain" id="PRO_5042225910" evidence="2">
    <location>
        <begin position="22"/>
        <end position="241"/>
    </location>
</feature>
<evidence type="ECO:0000313" key="4">
    <source>
        <dbReference type="Proteomes" id="UP001213000"/>
    </source>
</evidence>
<keyword evidence="2" id="KW-0732">Signal</keyword>
<feature type="region of interest" description="Disordered" evidence="1">
    <location>
        <begin position="100"/>
        <end position="127"/>
    </location>
</feature>
<feature type="signal peptide" evidence="2">
    <location>
        <begin position="1"/>
        <end position="21"/>
    </location>
</feature>
<keyword evidence="4" id="KW-1185">Reference proteome</keyword>
<name>A0AAD5YWY6_9AGAR</name>
<proteinExistence type="predicted"/>
<dbReference type="Proteomes" id="UP001213000">
    <property type="component" value="Unassembled WGS sequence"/>
</dbReference>
<evidence type="ECO:0000313" key="3">
    <source>
        <dbReference type="EMBL" id="KAJ3572783.1"/>
    </source>
</evidence>